<dbReference type="Proteomes" id="UP000030689">
    <property type="component" value="Unassembled WGS sequence"/>
</dbReference>
<name>V4LEF3_EUTSA</name>
<reference evidence="3 4" key="1">
    <citation type="journal article" date="2013" name="Front. Plant Sci.">
        <title>The Reference Genome of the Halophytic Plant Eutrema salsugineum.</title>
        <authorList>
            <person name="Yang R."/>
            <person name="Jarvis D.E."/>
            <person name="Chen H."/>
            <person name="Beilstein M.A."/>
            <person name="Grimwood J."/>
            <person name="Jenkins J."/>
            <person name="Shu S."/>
            <person name="Prochnik S."/>
            <person name="Xin M."/>
            <person name="Ma C."/>
            <person name="Schmutz J."/>
            <person name="Wing R.A."/>
            <person name="Mitchell-Olds T."/>
            <person name="Schumaker K.S."/>
            <person name="Wang X."/>
        </authorList>
    </citation>
    <scope>NUCLEOTIDE SEQUENCE [LARGE SCALE GENOMIC DNA]</scope>
</reference>
<proteinExistence type="predicted"/>
<dbReference type="OrthoDB" id="1106271at2759"/>
<dbReference type="SMART" id="SM00454">
    <property type="entry name" value="SAM"/>
    <property type="match status" value="1"/>
</dbReference>
<dbReference type="PANTHER" id="PTHR10627">
    <property type="entry name" value="SCP160"/>
    <property type="match status" value="1"/>
</dbReference>
<dbReference type="PANTHER" id="PTHR10627:SF68">
    <property type="entry name" value="F26K24.15 PROTEIN-RELATED"/>
    <property type="match status" value="1"/>
</dbReference>
<evidence type="ECO:0000259" key="2">
    <source>
        <dbReference type="PROSITE" id="PS50105"/>
    </source>
</evidence>
<dbReference type="Gene3D" id="1.10.150.50">
    <property type="entry name" value="Transcription Factor, Ets-1"/>
    <property type="match status" value="1"/>
</dbReference>
<dbReference type="AlphaFoldDB" id="V4LEF3"/>
<dbReference type="Pfam" id="PF07647">
    <property type="entry name" value="SAM_2"/>
    <property type="match status" value="1"/>
</dbReference>
<evidence type="ECO:0000313" key="4">
    <source>
        <dbReference type="Proteomes" id="UP000030689"/>
    </source>
</evidence>
<feature type="domain" description="SAM" evidence="2">
    <location>
        <begin position="395"/>
        <end position="454"/>
    </location>
</feature>
<dbReference type="InterPro" id="IPR001660">
    <property type="entry name" value="SAM"/>
</dbReference>
<dbReference type="STRING" id="72664.V4LEF3"/>
<dbReference type="KEGG" id="eus:EUTSA_v10020684mg"/>
<dbReference type="PROSITE" id="PS50105">
    <property type="entry name" value="SAM_DOMAIN"/>
    <property type="match status" value="1"/>
</dbReference>
<dbReference type="InterPro" id="IPR013761">
    <property type="entry name" value="SAM/pointed_sf"/>
</dbReference>
<keyword evidence="1" id="KW-0677">Repeat</keyword>
<protein>
    <recommendedName>
        <fullName evidence="2">SAM domain-containing protein</fullName>
    </recommendedName>
</protein>
<dbReference type="CDD" id="cd09487">
    <property type="entry name" value="SAM_superfamily"/>
    <property type="match status" value="1"/>
</dbReference>
<dbReference type="EMBL" id="KI517408">
    <property type="protein sequence ID" value="ESQ48855.1"/>
    <property type="molecule type" value="Genomic_DNA"/>
</dbReference>
<gene>
    <name evidence="3" type="ORF">EUTSA_v10020684mg</name>
</gene>
<dbReference type="SUPFAM" id="SSF47769">
    <property type="entry name" value="SAM/Pointed domain"/>
    <property type="match status" value="1"/>
</dbReference>
<dbReference type="OMA" id="RTGHNKP"/>
<evidence type="ECO:0000256" key="1">
    <source>
        <dbReference type="ARBA" id="ARBA00022737"/>
    </source>
</evidence>
<dbReference type="Gramene" id="ESQ48855">
    <property type="protein sequence ID" value="ESQ48855"/>
    <property type="gene ID" value="EUTSA_v10020684mg"/>
</dbReference>
<sequence>MARQRPKQLEPIKIGPSKLGFDGEEDGWIFVKKQRVIIVLPSLPLPEPFTAEKPATSQSQSELRDFVADTQETTHVHAVVPSLPLPEQFILQKPATFQSQAELKDVIADIHQTAPAHTMAPSLPPPEHFILQKSATSQSQAELRDVIADMHETTPLPPPEHFIRQKPETSKLQVELRANRHQKSLVHTMVPSLPVAEQIQIAVKKPATSQSQTGLRVETPKATLFHTVVPFLPVTEHRTLQKPATSQSHAESRSETRKATLVHTVKPSLPVLEYCTSQKATTSQLQAEPRDFVADAHETTGFHAVEPEACPDFTSVDKPEIVTGRDLTTRKAPGPRRSLQDCRMDPERRLAIQRSRTGYKPTMRFPKVMCSSVVMDNEKLRVVNLEKKVEKAGGLNEWVGSIGLGREFERMLRGQRMSKFQMANLTMEKLKHMGALAVGPRRKLIHAIRCVYHPHCLRASFN</sequence>
<keyword evidence="4" id="KW-1185">Reference proteome</keyword>
<accession>V4LEF3</accession>
<evidence type="ECO:0000313" key="3">
    <source>
        <dbReference type="EMBL" id="ESQ48855.1"/>
    </source>
</evidence>
<organism evidence="3 4">
    <name type="scientific">Eutrema salsugineum</name>
    <name type="common">Saltwater cress</name>
    <name type="synonym">Sisymbrium salsugineum</name>
    <dbReference type="NCBI Taxonomy" id="72664"/>
    <lineage>
        <taxon>Eukaryota</taxon>
        <taxon>Viridiplantae</taxon>
        <taxon>Streptophyta</taxon>
        <taxon>Embryophyta</taxon>
        <taxon>Tracheophyta</taxon>
        <taxon>Spermatophyta</taxon>
        <taxon>Magnoliopsida</taxon>
        <taxon>eudicotyledons</taxon>
        <taxon>Gunneridae</taxon>
        <taxon>Pentapetalae</taxon>
        <taxon>rosids</taxon>
        <taxon>malvids</taxon>
        <taxon>Brassicales</taxon>
        <taxon>Brassicaceae</taxon>
        <taxon>Eutremeae</taxon>
        <taxon>Eutrema</taxon>
    </lineage>
</organism>